<sequence>MSRLALILIIISIMSQIIGFLRESILAFFFGATEISDAYIISVVTPGLVAGFIASGVTSTFIPAYAKLATRDRNSALNFTVTFLAFLIALGLLLCITCFIYADRIVNLMAVGFSSEALSLSSKMLQITSVVIVVILFNTLITCFLQANNKFLTPAFIGLPLSVCSILGIYFAAKTGTTILMPLGFLVGSLFQMLLLFSTVLRDDLLKARIKYSPEVGKVIFLSLPVMFGVLINQMSYIFDRSIASTVMEGAISIVSYATRVNSVVEAVFLSTIIAVFYTKMSFSYNEESVESYSNIVYELLFVSMIIVIPASILMASGSQNIVQLLFERGSFQEGDTVVTSELLFLYAISIPLIAIKAIFFKMYYVSQITWIPIMLSIISISLNITFNYLYVPVYGLSLLPLSFLIASLTLVVMLGGFYKPFKIDFFSIIIMVSSIYVLCFLFYFSIFNNVGYTIAGYFSPNKFVQWFILALLMFVISVTFSIKLLSGYFINYYNFSIGSSVFLKSFNGYGFLWRKY</sequence>
<dbReference type="InterPro" id="IPR051050">
    <property type="entry name" value="Lipid_II_flippase_MurJ/MviN"/>
</dbReference>
<comment type="similarity">
    <text evidence="9">Belongs to the MurJ/MviN family.</text>
</comment>
<keyword evidence="12" id="KW-1185">Reference proteome</keyword>
<dbReference type="PANTHER" id="PTHR47019">
    <property type="entry name" value="LIPID II FLIPPASE MURJ"/>
    <property type="match status" value="1"/>
</dbReference>
<reference evidence="12" key="1">
    <citation type="journal article" date="2019" name="Int. J. Syst. Evol. Microbiol.">
        <title>The Global Catalogue of Microorganisms (GCM) 10K type strain sequencing project: providing services to taxonomists for standard genome sequencing and annotation.</title>
        <authorList>
            <consortium name="The Broad Institute Genomics Platform"/>
            <consortium name="The Broad Institute Genome Sequencing Center for Infectious Disease"/>
            <person name="Wu L."/>
            <person name="Ma J."/>
        </authorList>
    </citation>
    <scope>NUCLEOTIDE SEQUENCE [LARGE SCALE GENOMIC DNA]</scope>
    <source>
        <strain evidence="12">CGMCC 1.16033</strain>
    </source>
</reference>
<keyword evidence="6 10" id="KW-1133">Transmembrane helix</keyword>
<dbReference type="EMBL" id="BMKO01000001">
    <property type="protein sequence ID" value="GGE70132.1"/>
    <property type="molecule type" value="Genomic_DNA"/>
</dbReference>
<keyword evidence="4" id="KW-0133">Cell shape</keyword>
<dbReference type="Proteomes" id="UP000606498">
    <property type="component" value="Unassembled WGS sequence"/>
</dbReference>
<evidence type="ECO:0000256" key="10">
    <source>
        <dbReference type="SAM" id="Phobius"/>
    </source>
</evidence>
<dbReference type="PRINTS" id="PR01806">
    <property type="entry name" value="VIRFACTRMVIN"/>
</dbReference>
<accession>A0ABQ1SXN1</accession>
<feature type="transmembrane region" description="Helical" evidence="10">
    <location>
        <begin position="259"/>
        <end position="279"/>
    </location>
</feature>
<organism evidence="11 12">
    <name type="scientific">Shewanella carassii</name>
    <dbReference type="NCBI Taxonomy" id="1987584"/>
    <lineage>
        <taxon>Bacteria</taxon>
        <taxon>Pseudomonadati</taxon>
        <taxon>Pseudomonadota</taxon>
        <taxon>Gammaproteobacteria</taxon>
        <taxon>Alteromonadales</taxon>
        <taxon>Shewanellaceae</taxon>
        <taxon>Shewanella</taxon>
    </lineage>
</organism>
<feature type="transmembrane region" description="Helical" evidence="10">
    <location>
        <begin position="124"/>
        <end position="145"/>
    </location>
</feature>
<feature type="transmembrane region" description="Helical" evidence="10">
    <location>
        <begin position="39"/>
        <end position="65"/>
    </location>
</feature>
<comment type="subcellular location">
    <subcellularLocation>
        <location evidence="1">Cell membrane</location>
        <topology evidence="1">Multi-pass membrane protein</topology>
    </subcellularLocation>
</comment>
<feature type="transmembrane region" description="Helical" evidence="10">
    <location>
        <begin position="152"/>
        <end position="173"/>
    </location>
</feature>
<evidence type="ECO:0000256" key="3">
    <source>
        <dbReference type="ARBA" id="ARBA00022692"/>
    </source>
</evidence>
<comment type="function">
    <text evidence="8">Involved in peptidoglycan biosynthesis. Transports lipid-linked peptidoglycan precursors from the inner to the outer leaflet of the cytoplasmic membrane.</text>
</comment>
<dbReference type="InterPro" id="IPR004268">
    <property type="entry name" value="MurJ"/>
</dbReference>
<evidence type="ECO:0000313" key="12">
    <source>
        <dbReference type="Proteomes" id="UP000606498"/>
    </source>
</evidence>
<feature type="transmembrane region" description="Helical" evidence="10">
    <location>
        <begin position="426"/>
        <end position="447"/>
    </location>
</feature>
<keyword evidence="7 10" id="KW-0472">Membrane</keyword>
<gene>
    <name evidence="11" type="primary">mviN</name>
    <name evidence="11" type="ORF">GCM10011520_08430</name>
</gene>
<evidence type="ECO:0000256" key="4">
    <source>
        <dbReference type="ARBA" id="ARBA00022960"/>
    </source>
</evidence>
<evidence type="ECO:0000256" key="5">
    <source>
        <dbReference type="ARBA" id="ARBA00022984"/>
    </source>
</evidence>
<evidence type="ECO:0000256" key="1">
    <source>
        <dbReference type="ARBA" id="ARBA00004651"/>
    </source>
</evidence>
<evidence type="ECO:0000256" key="6">
    <source>
        <dbReference type="ARBA" id="ARBA00022989"/>
    </source>
</evidence>
<keyword evidence="3 10" id="KW-0812">Transmembrane</keyword>
<keyword evidence="2" id="KW-1003">Cell membrane</keyword>
<feature type="transmembrane region" description="Helical" evidence="10">
    <location>
        <begin position="179"/>
        <end position="198"/>
    </location>
</feature>
<keyword evidence="5" id="KW-0573">Peptidoglycan synthesis</keyword>
<dbReference type="RefSeq" id="WP_188726013.1">
    <property type="nucleotide sequence ID" value="NZ_BMKO01000001.1"/>
</dbReference>
<evidence type="ECO:0000256" key="2">
    <source>
        <dbReference type="ARBA" id="ARBA00022475"/>
    </source>
</evidence>
<evidence type="ECO:0000313" key="11">
    <source>
        <dbReference type="EMBL" id="GGE70132.1"/>
    </source>
</evidence>
<feature type="transmembrane region" description="Helical" evidence="10">
    <location>
        <begin position="467"/>
        <end position="486"/>
    </location>
</feature>
<comment type="caution">
    <text evidence="11">The sequence shown here is derived from an EMBL/GenBank/DDBJ whole genome shotgun (WGS) entry which is preliminary data.</text>
</comment>
<feature type="transmembrane region" description="Helical" evidence="10">
    <location>
        <begin position="77"/>
        <end position="102"/>
    </location>
</feature>
<dbReference type="PANTHER" id="PTHR47019:SF1">
    <property type="entry name" value="LIPID II FLIPPASE MURJ"/>
    <property type="match status" value="1"/>
</dbReference>
<feature type="transmembrane region" description="Helical" evidence="10">
    <location>
        <begin position="219"/>
        <end position="239"/>
    </location>
</feature>
<evidence type="ECO:0000256" key="9">
    <source>
        <dbReference type="ARBA" id="ARBA00061532"/>
    </source>
</evidence>
<protein>
    <submittedName>
        <fullName evidence="11">Lipid II flippase MurJ</fullName>
    </submittedName>
</protein>
<name>A0ABQ1SXN1_9GAMM</name>
<feature type="transmembrane region" description="Helical" evidence="10">
    <location>
        <begin position="372"/>
        <end position="392"/>
    </location>
</feature>
<feature type="transmembrane region" description="Helical" evidence="10">
    <location>
        <begin position="300"/>
        <end position="323"/>
    </location>
</feature>
<feature type="transmembrane region" description="Helical" evidence="10">
    <location>
        <begin position="343"/>
        <end position="360"/>
    </location>
</feature>
<feature type="transmembrane region" description="Helical" evidence="10">
    <location>
        <begin position="398"/>
        <end position="419"/>
    </location>
</feature>
<dbReference type="Pfam" id="PF03023">
    <property type="entry name" value="MurJ"/>
    <property type="match status" value="1"/>
</dbReference>
<evidence type="ECO:0000256" key="7">
    <source>
        <dbReference type="ARBA" id="ARBA00023136"/>
    </source>
</evidence>
<proteinExistence type="inferred from homology"/>
<evidence type="ECO:0000256" key="8">
    <source>
        <dbReference type="ARBA" id="ARBA00060041"/>
    </source>
</evidence>